<dbReference type="RefSeq" id="WP_088650531.1">
    <property type="nucleotide sequence ID" value="NZ_AQQR01000005.1"/>
</dbReference>
<accession>A0A225NGP1</accession>
<dbReference type="AlphaFoldDB" id="A0A225NGP1"/>
<proteinExistence type="predicted"/>
<reference evidence="1 2" key="1">
    <citation type="submission" date="2013-04" db="EMBL/GenBank/DDBJ databases">
        <title>Oceanicola sp. 22II1-22F33 Genome Sequencing.</title>
        <authorList>
            <person name="Lai Q."/>
            <person name="Li G."/>
            <person name="Shao Z."/>
        </authorList>
    </citation>
    <scope>NUCLEOTIDE SEQUENCE [LARGE SCALE GENOMIC DNA]</scope>
    <source>
        <strain evidence="1 2">22II1-22F33</strain>
    </source>
</reference>
<protein>
    <submittedName>
        <fullName evidence="1">Uncharacterized protein</fullName>
    </submittedName>
</protein>
<name>A0A225NGP1_9RHOB</name>
<dbReference type="OrthoDB" id="7428201at2"/>
<comment type="caution">
    <text evidence="1">The sequence shown here is derived from an EMBL/GenBank/DDBJ whole genome shotgun (WGS) entry which is preliminary data.</text>
</comment>
<evidence type="ECO:0000313" key="2">
    <source>
        <dbReference type="Proteomes" id="UP000215377"/>
    </source>
</evidence>
<keyword evidence="2" id="KW-1185">Reference proteome</keyword>
<sequence>MKLLGVVVILGAAAYALSVLRPDLAARILSRSAEVTTDPPGLTDASTRDETERGTISYLLDTRRWTTFSLPGRLQALRILAHPDVAPDHEPVPGEAYRYGIEIEVLDGAGQVLRRIDRHFRTELVVYRDVADGAEVVARRYSDDPALPLAVDRLILGLEDLPEARAVRLRSAHADAPLTGVNVRLYRPRPYNEGNVNALWERLAPTERRALAVGYVYPPEYLTAEERLAILSHRWLPFGPVGIEPRDYVSRRLEIYDPPGARVVPAETTLRGGIYLDPQRRAGVLLPEDFEVLQITATRPAALLDDEGLSGSPITFHAAVERPFDTEPRRFSFATNEKGTAALGGLPGGRLILSADEPAWIRIASLDAGGETRVLTEELPRIRYQIAEPGAPLVVQTAFGLPEPVPVRLDLRVFGGGTRRVTLTMRDAAGEPVAERIVPLAGLLSEYDRLTDTPQQPLSDAETLYLALSPEVAELEIAADAHIVAAVYMRPVGVPRRIDVPEDYFARSATRGGNQSWFGVRAEARPGQGHVMVERPVRAGDTRETTDPDTLDWEDFTPLGDWIARRALIPRPSDGLGLAGRAVFYQPVAPGEAVPAATRADFEGPPVLIVPPRAEPAAYRVLADGQEIWRAELPGNAWANLPLLPEGTERIVVEGPGRDEVLLSGLALNRAGYIERRLLRFPPGRSGFTVEKRSAAREVLAIRVFPATAAETPHAARAEMAVTLDFDRVLNTPITSWTDQGRSFNIRLDGSSQGAILEQTGLRLGAEQRMFVVLGEDMPPGRYDMTVDLDHDAELLVLISRALPRTDGQIVFRYDSGKVGQ</sequence>
<evidence type="ECO:0000313" key="1">
    <source>
        <dbReference type="EMBL" id="OWU72844.1"/>
    </source>
</evidence>
<organism evidence="1 2">
    <name type="scientific">Marinibacterium profundimaris</name>
    <dbReference type="NCBI Taxonomy" id="1679460"/>
    <lineage>
        <taxon>Bacteria</taxon>
        <taxon>Pseudomonadati</taxon>
        <taxon>Pseudomonadota</taxon>
        <taxon>Alphaproteobacteria</taxon>
        <taxon>Rhodobacterales</taxon>
        <taxon>Paracoccaceae</taxon>
        <taxon>Marinibacterium</taxon>
    </lineage>
</organism>
<dbReference type="EMBL" id="AQQR01000005">
    <property type="protein sequence ID" value="OWU72844.1"/>
    <property type="molecule type" value="Genomic_DNA"/>
</dbReference>
<dbReference type="Proteomes" id="UP000215377">
    <property type="component" value="Unassembled WGS sequence"/>
</dbReference>
<gene>
    <name evidence="1" type="ORF">ATO3_14165</name>
</gene>